<dbReference type="Proteomes" id="UP000634579">
    <property type="component" value="Unassembled WGS sequence"/>
</dbReference>
<organism evidence="4 5">
    <name type="scientific">Clavibacter phaseoli</name>
    <dbReference type="NCBI Taxonomy" id="1734031"/>
    <lineage>
        <taxon>Bacteria</taxon>
        <taxon>Bacillati</taxon>
        <taxon>Actinomycetota</taxon>
        <taxon>Actinomycetes</taxon>
        <taxon>Micrococcales</taxon>
        <taxon>Microbacteriaceae</taxon>
        <taxon>Clavibacter</taxon>
    </lineage>
</organism>
<dbReference type="EMBL" id="JADKRP010000001">
    <property type="protein sequence ID" value="MBF4631198.1"/>
    <property type="molecule type" value="Genomic_DNA"/>
</dbReference>
<dbReference type="InterPro" id="IPR050490">
    <property type="entry name" value="Bact_solute-bd_prot1"/>
</dbReference>
<evidence type="ECO:0000313" key="4">
    <source>
        <dbReference type="EMBL" id="MBF4631198.1"/>
    </source>
</evidence>
<reference evidence="4 5" key="1">
    <citation type="submission" date="2020-10" db="EMBL/GenBank/DDBJ databases">
        <title>Draft genome sequences of plant-associated actinobacteria.</title>
        <authorList>
            <person name="Tarlachkov S.V."/>
            <person name="Starodumova I.P."/>
            <person name="Dorofeeva L.V."/>
            <person name="Prisyazhnaya N.V."/>
            <person name="Roubtsova T.V."/>
            <person name="Chizhov V.N."/>
            <person name="Nadler S.A."/>
            <person name="Subbotin S.A."/>
            <person name="Evtushenko L.I."/>
        </authorList>
    </citation>
    <scope>NUCLEOTIDE SEQUENCE [LARGE SCALE GENOMIC DNA]</scope>
    <source>
        <strain evidence="4 5">VKM Ac-2886</strain>
    </source>
</reference>
<feature type="signal peptide" evidence="3">
    <location>
        <begin position="1"/>
        <end position="26"/>
    </location>
</feature>
<dbReference type="InterPro" id="IPR006059">
    <property type="entry name" value="SBP"/>
</dbReference>
<dbReference type="SUPFAM" id="SSF53850">
    <property type="entry name" value="Periplasmic binding protein-like II"/>
    <property type="match status" value="1"/>
</dbReference>
<sequence length="427" mass="44831">MLLKSARRAAAVTAAGVTILALSACAGGGGGAAPTEFTVLGNVENEVVPKTLQTLADGACKTEQAAMPLKVDTVPQTNLNQQVQLLAGQGGLPVMYAVDTSELTLQLKEAGSGADFSTLFDELGVSDKIEPAARSTVESLYDGDFVVLPTEYNIEGVWYNKAQFAEKGVDVPETWDDLKAAAATFEAAGVVPFSASGEQGWPLTRLIGNYIERDLGTDALQKVKDGDAELTDPEYVAAAQEVADLGAAGYFGQGVGSIDYDTSINQFLNGSSPMIYMGSWILSSIGDPELNTIGEDNIGFMPFPDVDGGSGDSSQLVANVGLPFTINESALNDDSKAWVKCITENYGTVALQDSSRISGFTVAGDVETSPLTTEVRDLISSTDTTVPWFEAYFSAQATTTSQQNAAQLVTGAITAEQFMTLVQGDLD</sequence>
<accession>A0A8I0SB63</accession>
<feature type="chain" id="PRO_5038744042" evidence="3">
    <location>
        <begin position="27"/>
        <end position="427"/>
    </location>
</feature>
<dbReference type="PANTHER" id="PTHR43649">
    <property type="entry name" value="ARABINOSE-BINDING PROTEIN-RELATED"/>
    <property type="match status" value="1"/>
</dbReference>
<keyword evidence="5" id="KW-1185">Reference proteome</keyword>
<dbReference type="Pfam" id="PF01547">
    <property type="entry name" value="SBP_bac_1"/>
    <property type="match status" value="1"/>
</dbReference>
<evidence type="ECO:0000256" key="1">
    <source>
        <dbReference type="ARBA" id="ARBA00008520"/>
    </source>
</evidence>
<name>A0A8I0SB63_9MICO</name>
<evidence type="ECO:0000256" key="3">
    <source>
        <dbReference type="SAM" id="SignalP"/>
    </source>
</evidence>
<keyword evidence="2" id="KW-0813">Transport</keyword>
<dbReference type="PROSITE" id="PS51257">
    <property type="entry name" value="PROKAR_LIPOPROTEIN"/>
    <property type="match status" value="1"/>
</dbReference>
<comment type="similarity">
    <text evidence="1">Belongs to the bacterial solute-binding protein 1 family.</text>
</comment>
<dbReference type="PANTHER" id="PTHR43649:SF29">
    <property type="entry name" value="OSMOPROTECTIVE COMPOUNDS-BINDING PROTEIN GGTB"/>
    <property type="match status" value="1"/>
</dbReference>
<dbReference type="Gene3D" id="3.40.190.10">
    <property type="entry name" value="Periplasmic binding protein-like II"/>
    <property type="match status" value="2"/>
</dbReference>
<evidence type="ECO:0000256" key="2">
    <source>
        <dbReference type="ARBA" id="ARBA00022448"/>
    </source>
</evidence>
<protein>
    <submittedName>
        <fullName evidence="4">Extracellular solute-binding protein</fullName>
    </submittedName>
</protein>
<gene>
    <name evidence="4" type="ORF">ITJ42_08215</name>
</gene>
<dbReference type="AlphaFoldDB" id="A0A8I0SB63"/>
<evidence type="ECO:0000313" key="5">
    <source>
        <dbReference type="Proteomes" id="UP000634579"/>
    </source>
</evidence>
<comment type="caution">
    <text evidence="4">The sequence shown here is derived from an EMBL/GenBank/DDBJ whole genome shotgun (WGS) entry which is preliminary data.</text>
</comment>
<proteinExistence type="inferred from homology"/>
<keyword evidence="3" id="KW-0732">Signal</keyword>